<evidence type="ECO:0000256" key="2">
    <source>
        <dbReference type="ARBA" id="ARBA00005336"/>
    </source>
</evidence>
<evidence type="ECO:0000256" key="7">
    <source>
        <dbReference type="SAM" id="Phobius"/>
    </source>
</evidence>
<comment type="similarity">
    <text evidence="2">Belongs to the glycosyl hydrolase 3 family.</text>
</comment>
<feature type="domain" description="Glycoside hydrolase family 3 C-terminal" evidence="10">
    <location>
        <begin position="708"/>
        <end position="816"/>
    </location>
</feature>
<feature type="domain" description="Glycoside hydrolase family 3 N-terminal" evidence="9">
    <location>
        <begin position="179"/>
        <end position="459"/>
    </location>
</feature>
<comment type="caution">
    <text evidence="11">The sequence shown here is derived from an EMBL/GenBank/DDBJ whole genome shotgun (WGS) entry which is preliminary data.</text>
</comment>
<dbReference type="EMBL" id="JAUSUR010000006">
    <property type="protein sequence ID" value="MDQ0362253.1"/>
    <property type="molecule type" value="Genomic_DNA"/>
</dbReference>
<evidence type="ECO:0000256" key="8">
    <source>
        <dbReference type="SAM" id="SignalP"/>
    </source>
</evidence>
<reference evidence="11 12" key="1">
    <citation type="submission" date="2023-07" db="EMBL/GenBank/DDBJ databases">
        <title>Genomic Encyclopedia of Type Strains, Phase IV (KMG-IV): sequencing the most valuable type-strain genomes for metagenomic binning, comparative biology and taxonomic classification.</title>
        <authorList>
            <person name="Goeker M."/>
        </authorList>
    </citation>
    <scope>NUCLEOTIDE SEQUENCE [LARGE SCALE GENOMIC DNA]</scope>
    <source>
        <strain evidence="11 12">DSM 16784</strain>
    </source>
</reference>
<dbReference type="InterPro" id="IPR002772">
    <property type="entry name" value="Glyco_hydro_3_C"/>
</dbReference>
<evidence type="ECO:0000256" key="3">
    <source>
        <dbReference type="ARBA" id="ARBA00012744"/>
    </source>
</evidence>
<protein>
    <recommendedName>
        <fullName evidence="3">beta-glucosidase</fullName>
        <ecNumber evidence="3">3.2.1.21</ecNumber>
    </recommendedName>
</protein>
<name>A0ABU0E5S7_9FIRM</name>
<dbReference type="Gene3D" id="3.40.50.1700">
    <property type="entry name" value="Glycoside hydrolase family 3 C-terminal domain"/>
    <property type="match status" value="1"/>
</dbReference>
<keyword evidence="7" id="KW-1133">Transmembrane helix</keyword>
<dbReference type="RefSeq" id="WP_307409698.1">
    <property type="nucleotide sequence ID" value="NZ_JAUSUR010000006.1"/>
</dbReference>
<dbReference type="InterPro" id="IPR001764">
    <property type="entry name" value="Glyco_hydro_3_N"/>
</dbReference>
<keyword evidence="7" id="KW-0812">Transmembrane</keyword>
<dbReference type="GO" id="GO:0008422">
    <property type="term" value="F:beta-glucosidase activity"/>
    <property type="evidence" value="ECO:0007669"/>
    <property type="project" value="UniProtKB-EC"/>
</dbReference>
<keyword evidence="12" id="KW-1185">Reference proteome</keyword>
<dbReference type="PANTHER" id="PTHR30620:SF16">
    <property type="entry name" value="LYSOSOMAL BETA GLUCOSIDASE"/>
    <property type="match status" value="1"/>
</dbReference>
<dbReference type="Gene3D" id="3.20.20.300">
    <property type="entry name" value="Glycoside hydrolase, family 3, N-terminal domain"/>
    <property type="match status" value="1"/>
</dbReference>
<dbReference type="PRINTS" id="PR00133">
    <property type="entry name" value="GLHYDRLASE3"/>
</dbReference>
<gene>
    <name evidence="11" type="ORF">J2S15_003007</name>
</gene>
<dbReference type="InterPro" id="IPR036962">
    <property type="entry name" value="Glyco_hydro_3_N_sf"/>
</dbReference>
<organism evidence="11 12">
    <name type="scientific">Breznakia pachnodae</name>
    <dbReference type="NCBI Taxonomy" id="265178"/>
    <lineage>
        <taxon>Bacteria</taxon>
        <taxon>Bacillati</taxon>
        <taxon>Bacillota</taxon>
        <taxon>Erysipelotrichia</taxon>
        <taxon>Erysipelotrichales</taxon>
        <taxon>Erysipelotrichaceae</taxon>
        <taxon>Breznakia</taxon>
    </lineage>
</organism>
<evidence type="ECO:0000256" key="6">
    <source>
        <dbReference type="ARBA" id="ARBA00023295"/>
    </source>
</evidence>
<evidence type="ECO:0000313" key="12">
    <source>
        <dbReference type="Proteomes" id="UP001230220"/>
    </source>
</evidence>
<evidence type="ECO:0000259" key="10">
    <source>
        <dbReference type="Pfam" id="PF01915"/>
    </source>
</evidence>
<comment type="catalytic activity">
    <reaction evidence="1">
        <text>Hydrolysis of terminal, non-reducing beta-D-glucosyl residues with release of beta-D-glucose.</text>
        <dbReference type="EC" id="3.2.1.21"/>
    </reaction>
</comment>
<dbReference type="EC" id="3.2.1.21" evidence="3"/>
<feature type="signal peptide" evidence="8">
    <location>
        <begin position="1"/>
        <end position="30"/>
    </location>
</feature>
<feature type="transmembrane region" description="Helical" evidence="7">
    <location>
        <begin position="953"/>
        <end position="973"/>
    </location>
</feature>
<dbReference type="Pfam" id="PF01915">
    <property type="entry name" value="Glyco_hydro_3_C"/>
    <property type="match status" value="1"/>
</dbReference>
<dbReference type="InterPro" id="IPR036881">
    <property type="entry name" value="Glyco_hydro_3_C_sf"/>
</dbReference>
<evidence type="ECO:0000259" key="9">
    <source>
        <dbReference type="Pfam" id="PF00933"/>
    </source>
</evidence>
<dbReference type="InterPro" id="IPR017853">
    <property type="entry name" value="GH"/>
</dbReference>
<keyword evidence="4 8" id="KW-0732">Signal</keyword>
<dbReference type="Pfam" id="PF00933">
    <property type="entry name" value="Glyco_hydro_3"/>
    <property type="match status" value="1"/>
</dbReference>
<keyword evidence="7" id="KW-0472">Membrane</keyword>
<evidence type="ECO:0000256" key="1">
    <source>
        <dbReference type="ARBA" id="ARBA00000448"/>
    </source>
</evidence>
<dbReference type="PANTHER" id="PTHR30620">
    <property type="entry name" value="PERIPLASMIC BETA-GLUCOSIDASE-RELATED"/>
    <property type="match status" value="1"/>
</dbReference>
<feature type="chain" id="PRO_5045290909" description="beta-glucosidase" evidence="8">
    <location>
        <begin position="31"/>
        <end position="979"/>
    </location>
</feature>
<dbReference type="SUPFAM" id="SSF52279">
    <property type="entry name" value="Beta-D-glucan exohydrolase, C-terminal domain"/>
    <property type="match status" value="1"/>
</dbReference>
<sequence length="979" mass="104366">MKRNYVKVFKGMLASAAAVSVVGVSTPLVAAEITEYTIETKNMYTVVEGAETTVKVDYITNPNGGPVLALLHNTDGPADSNKWIIEVTDSDGYTYAFKDMDKDGNLDTYEDWRLDVDTRATALANELASTDEGIKQIAGLMLFSSHEGNSGGTGLTSDQEGYLDASYVRNITDSSGNNVTEAVGWKNAMQAYVEDSEFNVPVNFASDPRSTAGSGDMYSSASTGDQISGWPSNLGMAATFSTTHMYNFAKATSSEYRALSIATALGPQIDLATDPRWLRNGGTFGEDTQLSSDMAQAYVDGSQSTYAADGSDSGWGSSSISTMIKHFPGDGAGEGGRESHMDSGKYAVYPGDNFDEHLKPFQSALDLTGGTDEAAAIMTSYSIGIGSDGNSIMGEMVGSAYNYSKMSIIRDTYGYDGVVCTDWGVTSSPSGFMGMAWGAEGLTSAQRHYEILMAGTDMFGGNNDAKPIVNLETPEVDSAYEMMVENKGEDWARERFATSGRRLITLTMQLGLFENPYVDLDESKAIAGSEEKMADGYSAQLDSVVMVKNADNTIQDAASNEKQPSEMTVYIPYTYTEATTSLFGGSDATWGPTMDLDTARATYGTVITDTKSTDANGKEIYVTPDLTGVDKVIVGMRSPDNGSNFSRAGQIINEDGTKSYYPLSLQYGPYTADGENVRTTSIAGDKNADGTQENRSYYGATSNISNAYDLTALQNAVAAVEATGKDIPVVVAINVSTNVIVEEFEEDVDAILVYYSVSEKAVYEVINGSHEPNGLLPMQMPANMDTVEANYEDVAHDLECYKDSEGNTYDFAFGLNWSGIIDDERVDTYNPNRPTTEIKTLTITADNFKLTNAEAKDATDKLLIEKANVSAAWTTTSLAKAAQSDDITISVDAANLAALKDAGETGGDYTITFTATSKDETATVSVTGSVEKAVTSAPATAGSGVNSGDTTDVSGLAILSILALIVVSGGLVLKKRRML</sequence>
<evidence type="ECO:0000313" key="11">
    <source>
        <dbReference type="EMBL" id="MDQ0362253.1"/>
    </source>
</evidence>
<dbReference type="Proteomes" id="UP001230220">
    <property type="component" value="Unassembled WGS sequence"/>
</dbReference>
<dbReference type="SUPFAM" id="SSF51445">
    <property type="entry name" value="(Trans)glycosidases"/>
    <property type="match status" value="1"/>
</dbReference>
<keyword evidence="5 11" id="KW-0378">Hydrolase</keyword>
<accession>A0ABU0E5S7</accession>
<evidence type="ECO:0000256" key="5">
    <source>
        <dbReference type="ARBA" id="ARBA00022801"/>
    </source>
</evidence>
<evidence type="ECO:0000256" key="4">
    <source>
        <dbReference type="ARBA" id="ARBA00022729"/>
    </source>
</evidence>
<keyword evidence="6 11" id="KW-0326">Glycosidase</keyword>
<proteinExistence type="inferred from homology"/>
<dbReference type="InterPro" id="IPR051915">
    <property type="entry name" value="Cellulose_Degrad_GH3"/>
</dbReference>